<evidence type="ECO:0000313" key="2">
    <source>
        <dbReference type="EMBL" id="PIN23754.1"/>
    </source>
</evidence>
<evidence type="ECO:0000313" key="3">
    <source>
        <dbReference type="Proteomes" id="UP000231279"/>
    </source>
</evidence>
<dbReference type="GO" id="GO:0005634">
    <property type="term" value="C:nucleus"/>
    <property type="evidence" value="ECO:0007669"/>
    <property type="project" value="TreeGrafter"/>
</dbReference>
<feature type="compositionally biased region" description="Basic residues" evidence="1">
    <location>
        <begin position="22"/>
        <end position="39"/>
    </location>
</feature>
<sequence>MGTATTAAANKKRRKQPEQLRLKKSIRKTKTKEKKKKSSNNKIKNNEKKNENAVTARESNVVQWATASQQLSFFIDQYQSANRVQLSSLELDSLKETCVVELCQGPAKNITGNLDECAKIAFGSSWKEVLCGKHLQEGQVDAGNPTLLVISSSALRSLELLRELRSLTKECPAAKLFSKHMKIEEQVSILKNRVNIASGTPSRIKKLIDMEALGLSRLAVIVLDMHKDVKGYSLLTLPQVREEFWDLYRSYFHQSLLKGDLRLCLYGPIPTNSEVKKRKPNDA</sequence>
<dbReference type="STRING" id="429701.A0A2G9I1X4"/>
<reference evidence="3" key="1">
    <citation type="journal article" date="2018" name="Gigascience">
        <title>Genome assembly of the Pink Ipe (Handroanthus impetiginosus, Bignoniaceae), a highly valued, ecologically keystone Neotropical timber forest tree.</title>
        <authorList>
            <person name="Silva-Junior O.B."/>
            <person name="Grattapaglia D."/>
            <person name="Novaes E."/>
            <person name="Collevatti R.G."/>
        </authorList>
    </citation>
    <scope>NUCLEOTIDE SEQUENCE [LARGE SCALE GENOMIC DNA]</scope>
    <source>
        <strain evidence="3">cv. UFG-1</strain>
    </source>
</reference>
<dbReference type="InterPro" id="IPR032704">
    <property type="entry name" value="Cms1"/>
</dbReference>
<accession>A0A2G9I1X4</accession>
<organism evidence="2 3">
    <name type="scientific">Handroanthus impetiginosus</name>
    <dbReference type="NCBI Taxonomy" id="429701"/>
    <lineage>
        <taxon>Eukaryota</taxon>
        <taxon>Viridiplantae</taxon>
        <taxon>Streptophyta</taxon>
        <taxon>Embryophyta</taxon>
        <taxon>Tracheophyta</taxon>
        <taxon>Spermatophyta</taxon>
        <taxon>Magnoliopsida</taxon>
        <taxon>eudicotyledons</taxon>
        <taxon>Gunneridae</taxon>
        <taxon>Pentapetalae</taxon>
        <taxon>asterids</taxon>
        <taxon>lamiids</taxon>
        <taxon>Lamiales</taxon>
        <taxon>Bignoniaceae</taxon>
        <taxon>Crescentiina</taxon>
        <taxon>Tabebuia alliance</taxon>
        <taxon>Handroanthus</taxon>
    </lineage>
</organism>
<dbReference type="InterPro" id="IPR027417">
    <property type="entry name" value="P-loop_NTPase"/>
</dbReference>
<protein>
    <submittedName>
        <fullName evidence="2">Putative DEAD-box-containing helicase</fullName>
    </submittedName>
</protein>
<dbReference type="Pfam" id="PF14617">
    <property type="entry name" value="CMS1"/>
    <property type="match status" value="1"/>
</dbReference>
<dbReference type="PANTHER" id="PTHR24030">
    <property type="entry name" value="PROTEIN CMSS1"/>
    <property type="match status" value="1"/>
</dbReference>
<keyword evidence="2" id="KW-0547">Nucleotide-binding</keyword>
<evidence type="ECO:0000256" key="1">
    <source>
        <dbReference type="SAM" id="MobiDB-lite"/>
    </source>
</evidence>
<dbReference type="GO" id="GO:0030686">
    <property type="term" value="C:90S preribosome"/>
    <property type="evidence" value="ECO:0007669"/>
    <property type="project" value="TreeGrafter"/>
</dbReference>
<dbReference type="AlphaFoldDB" id="A0A2G9I1X4"/>
<dbReference type="Proteomes" id="UP000231279">
    <property type="component" value="Unassembled WGS sequence"/>
</dbReference>
<comment type="caution">
    <text evidence="2">The sequence shown here is derived from an EMBL/GenBank/DDBJ whole genome shotgun (WGS) entry which is preliminary data.</text>
</comment>
<keyword evidence="2" id="KW-0067">ATP-binding</keyword>
<gene>
    <name evidence="2" type="ORF">CDL12_03519</name>
</gene>
<dbReference type="OrthoDB" id="1929311at2759"/>
<dbReference type="EMBL" id="NKXS01000515">
    <property type="protein sequence ID" value="PIN23754.1"/>
    <property type="molecule type" value="Genomic_DNA"/>
</dbReference>
<proteinExistence type="predicted"/>
<dbReference type="GO" id="GO:0004386">
    <property type="term" value="F:helicase activity"/>
    <property type="evidence" value="ECO:0007669"/>
    <property type="project" value="UniProtKB-KW"/>
</dbReference>
<dbReference type="Gene3D" id="3.40.50.300">
    <property type="entry name" value="P-loop containing nucleotide triphosphate hydrolases"/>
    <property type="match status" value="1"/>
</dbReference>
<keyword evidence="2" id="KW-0347">Helicase</keyword>
<dbReference type="PANTHER" id="PTHR24030:SF0">
    <property type="entry name" value="PROTEIN CMSS1"/>
    <property type="match status" value="1"/>
</dbReference>
<keyword evidence="3" id="KW-1185">Reference proteome</keyword>
<name>A0A2G9I1X4_9LAMI</name>
<feature type="region of interest" description="Disordered" evidence="1">
    <location>
        <begin position="1"/>
        <end position="56"/>
    </location>
</feature>
<keyword evidence="2" id="KW-0378">Hydrolase</keyword>